<evidence type="ECO:0000313" key="4">
    <source>
        <dbReference type="Proteomes" id="UP000287166"/>
    </source>
</evidence>
<dbReference type="PANTHER" id="PTHR13393:SF0">
    <property type="entry name" value="RNA N6-ADENOSINE-METHYLTRANSFERASE METTL16"/>
    <property type="match status" value="1"/>
</dbReference>
<sequence>MHPRNPYRTPPDFSYLAKQYPALKPYLISKATGTTINFKDNEGQRRLTEALLHRDFQLSVTIPDDRLCPPVPNRLNYILWMQDIVHATSIAEPEISKRIIKGVDIGTGASAIYPLLGCQINPQWRFTATDVDDHSLQCARLNVQQNNLQDRITVVQSDPAGPVILSLFPNCTPEKVESTETSDMDFEFIMCNPPFYSSREDILHSAEAKEFEPTSVCTGADVEMITPGGEAAFVRKIVNESLTLKTRCRWYTSMLGKMSSLTDVVALLREKNIANYACTEFVQGQTRRWAIAWSFGDVHLPDSLGRVANPALQRLMPPRNTLRQSYPGTIPNRFASVTVSILSSIDSVSVQPCAEAARRPLDLLVTAHRDTWSRASRRRKADPGTIQTDVDSRPTFLCRIRNIGDNAGVPQTTQGGDGSALVFDWVRGIDRALFESFASHVGRKVSAMLISDVS</sequence>
<dbReference type="Proteomes" id="UP000287166">
    <property type="component" value="Unassembled WGS sequence"/>
</dbReference>
<dbReference type="GO" id="GO:0070475">
    <property type="term" value="P:rRNA base methylation"/>
    <property type="evidence" value="ECO:0007669"/>
    <property type="project" value="TreeGrafter"/>
</dbReference>
<dbReference type="AlphaFoldDB" id="A0A401GNC7"/>
<keyword evidence="1 3" id="KW-0489">Methyltransferase</keyword>
<dbReference type="GO" id="GO:0005634">
    <property type="term" value="C:nucleus"/>
    <property type="evidence" value="ECO:0007669"/>
    <property type="project" value="TreeGrafter"/>
</dbReference>
<dbReference type="InterPro" id="IPR010286">
    <property type="entry name" value="METTL16/RlmF"/>
</dbReference>
<dbReference type="STRING" id="139825.A0A401GNC7"/>
<dbReference type="Gene3D" id="3.40.50.150">
    <property type="entry name" value="Vaccinia Virus protein VP39"/>
    <property type="match status" value="1"/>
</dbReference>
<evidence type="ECO:0000313" key="3">
    <source>
        <dbReference type="EMBL" id="GBE83680.1"/>
    </source>
</evidence>
<organism evidence="3 4">
    <name type="scientific">Sparassis crispa</name>
    <dbReference type="NCBI Taxonomy" id="139825"/>
    <lineage>
        <taxon>Eukaryota</taxon>
        <taxon>Fungi</taxon>
        <taxon>Dikarya</taxon>
        <taxon>Basidiomycota</taxon>
        <taxon>Agaricomycotina</taxon>
        <taxon>Agaricomycetes</taxon>
        <taxon>Polyporales</taxon>
        <taxon>Sparassidaceae</taxon>
        <taxon>Sparassis</taxon>
    </lineage>
</organism>
<proteinExistence type="predicted"/>
<dbReference type="EMBL" id="BFAD01000005">
    <property type="protein sequence ID" value="GBE83680.1"/>
    <property type="molecule type" value="Genomic_DNA"/>
</dbReference>
<dbReference type="InParanoid" id="A0A401GNC7"/>
<evidence type="ECO:0000256" key="2">
    <source>
        <dbReference type="ARBA" id="ARBA00022679"/>
    </source>
</evidence>
<accession>A0A401GNC7</accession>
<dbReference type="Pfam" id="PF05971">
    <property type="entry name" value="Methyltransf_10"/>
    <property type="match status" value="1"/>
</dbReference>
<protein>
    <submittedName>
        <fullName evidence="3">Methyltransferase-like protein</fullName>
    </submittedName>
</protein>
<dbReference type="GO" id="GO:0008168">
    <property type="term" value="F:methyltransferase activity"/>
    <property type="evidence" value="ECO:0007669"/>
    <property type="project" value="UniProtKB-KW"/>
</dbReference>
<dbReference type="InterPro" id="IPR029063">
    <property type="entry name" value="SAM-dependent_MTases_sf"/>
</dbReference>
<evidence type="ECO:0000256" key="1">
    <source>
        <dbReference type="ARBA" id="ARBA00022603"/>
    </source>
</evidence>
<dbReference type="FunCoup" id="A0A401GNC7">
    <property type="interactions" value="231"/>
</dbReference>
<dbReference type="RefSeq" id="XP_027614593.1">
    <property type="nucleotide sequence ID" value="XM_027758792.1"/>
</dbReference>
<reference evidence="3 4" key="1">
    <citation type="journal article" date="2018" name="Sci. Rep.">
        <title>Genome sequence of the cauliflower mushroom Sparassis crispa (Hanabiratake) and its association with beneficial usage.</title>
        <authorList>
            <person name="Kiyama R."/>
            <person name="Furutani Y."/>
            <person name="Kawaguchi K."/>
            <person name="Nakanishi T."/>
        </authorList>
    </citation>
    <scope>NUCLEOTIDE SEQUENCE [LARGE SCALE GENOMIC DNA]</scope>
</reference>
<comment type="caution">
    <text evidence="3">The sequence shown here is derived from an EMBL/GenBank/DDBJ whole genome shotgun (WGS) entry which is preliminary data.</text>
</comment>
<keyword evidence="2 3" id="KW-0808">Transferase</keyword>
<dbReference type="SUPFAM" id="SSF53335">
    <property type="entry name" value="S-adenosyl-L-methionine-dependent methyltransferases"/>
    <property type="match status" value="1"/>
</dbReference>
<dbReference type="CDD" id="cd02440">
    <property type="entry name" value="AdoMet_MTases"/>
    <property type="match status" value="1"/>
</dbReference>
<gene>
    <name evidence="3" type="ORF">SCP_0507350</name>
</gene>
<dbReference type="OrthoDB" id="514248at2759"/>
<name>A0A401GNC7_9APHY</name>
<dbReference type="PANTHER" id="PTHR13393">
    <property type="entry name" value="SAM-DEPENDENT METHYLTRANSFERASE"/>
    <property type="match status" value="1"/>
</dbReference>
<keyword evidence="4" id="KW-1185">Reference proteome</keyword>
<dbReference type="GeneID" id="38780597"/>